<reference evidence="8 9" key="1">
    <citation type="submission" date="2013-12" db="EMBL/GenBank/DDBJ databases">
        <title>Draft genome of the parsitic nematode Ancylostoma duodenale.</title>
        <authorList>
            <person name="Mitreva M."/>
        </authorList>
    </citation>
    <scope>NUCLEOTIDE SEQUENCE [LARGE SCALE GENOMIC DNA]</scope>
    <source>
        <strain evidence="8 9">Zhejiang</strain>
    </source>
</reference>
<dbReference type="GO" id="GO:0008270">
    <property type="term" value="F:zinc ion binding"/>
    <property type="evidence" value="ECO:0007669"/>
    <property type="project" value="UniProtKB-KW"/>
</dbReference>
<feature type="region of interest" description="Disordered" evidence="6">
    <location>
        <begin position="265"/>
        <end position="291"/>
    </location>
</feature>
<evidence type="ECO:0000256" key="5">
    <source>
        <dbReference type="PROSITE-ProRule" id="PRU00047"/>
    </source>
</evidence>
<dbReference type="GO" id="GO:0003676">
    <property type="term" value="F:nucleic acid binding"/>
    <property type="evidence" value="ECO:0007669"/>
    <property type="project" value="InterPro"/>
</dbReference>
<evidence type="ECO:0000256" key="2">
    <source>
        <dbReference type="ARBA" id="ARBA00022695"/>
    </source>
</evidence>
<dbReference type="PANTHER" id="PTHR37984:SF5">
    <property type="entry name" value="PROTEIN NYNRIN-LIKE"/>
    <property type="match status" value="1"/>
</dbReference>
<evidence type="ECO:0000256" key="4">
    <source>
        <dbReference type="ARBA" id="ARBA00022759"/>
    </source>
</evidence>
<dbReference type="InterPro" id="IPR001878">
    <property type="entry name" value="Znf_CCHC"/>
</dbReference>
<dbReference type="EMBL" id="KN729154">
    <property type="protein sequence ID" value="KIH62667.1"/>
    <property type="molecule type" value="Genomic_DNA"/>
</dbReference>
<evidence type="ECO:0000313" key="8">
    <source>
        <dbReference type="EMBL" id="KIH62667.1"/>
    </source>
</evidence>
<dbReference type="Proteomes" id="UP000054047">
    <property type="component" value="Unassembled WGS sequence"/>
</dbReference>
<dbReference type="OrthoDB" id="5864927at2759"/>
<name>A0A0C2DJI2_9BILA</name>
<evidence type="ECO:0000313" key="9">
    <source>
        <dbReference type="Proteomes" id="UP000054047"/>
    </source>
</evidence>
<feature type="region of interest" description="Disordered" evidence="6">
    <location>
        <begin position="1"/>
        <end position="24"/>
    </location>
</feature>
<evidence type="ECO:0000256" key="6">
    <source>
        <dbReference type="SAM" id="MobiDB-lite"/>
    </source>
</evidence>
<keyword evidence="4" id="KW-0255">Endonuclease</keyword>
<dbReference type="GO" id="GO:0016779">
    <property type="term" value="F:nucleotidyltransferase activity"/>
    <property type="evidence" value="ECO:0007669"/>
    <property type="project" value="UniProtKB-KW"/>
</dbReference>
<dbReference type="GO" id="GO:0004519">
    <property type="term" value="F:endonuclease activity"/>
    <property type="evidence" value="ECO:0007669"/>
    <property type="project" value="UniProtKB-KW"/>
</dbReference>
<organism evidence="8 9">
    <name type="scientific">Ancylostoma duodenale</name>
    <dbReference type="NCBI Taxonomy" id="51022"/>
    <lineage>
        <taxon>Eukaryota</taxon>
        <taxon>Metazoa</taxon>
        <taxon>Ecdysozoa</taxon>
        <taxon>Nematoda</taxon>
        <taxon>Chromadorea</taxon>
        <taxon>Rhabditida</taxon>
        <taxon>Rhabditina</taxon>
        <taxon>Rhabditomorpha</taxon>
        <taxon>Strongyloidea</taxon>
        <taxon>Ancylostomatidae</taxon>
        <taxon>Ancylostomatinae</taxon>
        <taxon>Ancylostoma</taxon>
    </lineage>
</organism>
<keyword evidence="2" id="KW-0548">Nucleotidyltransferase</keyword>
<keyword evidence="1" id="KW-0808">Transferase</keyword>
<evidence type="ECO:0000259" key="7">
    <source>
        <dbReference type="PROSITE" id="PS50158"/>
    </source>
</evidence>
<feature type="domain" description="CCHC-type" evidence="7">
    <location>
        <begin position="542"/>
        <end position="558"/>
    </location>
</feature>
<feature type="compositionally biased region" description="Polar residues" evidence="6">
    <location>
        <begin position="1"/>
        <end position="10"/>
    </location>
</feature>
<dbReference type="AlphaFoldDB" id="A0A0C2DJI2"/>
<dbReference type="SMART" id="SM00343">
    <property type="entry name" value="ZnF_C2HC"/>
    <property type="match status" value="1"/>
</dbReference>
<keyword evidence="5" id="KW-0863">Zinc-finger</keyword>
<dbReference type="SUPFAM" id="SSF50630">
    <property type="entry name" value="Acid proteases"/>
    <property type="match status" value="1"/>
</dbReference>
<dbReference type="InterPro" id="IPR021109">
    <property type="entry name" value="Peptidase_aspartic_dom_sf"/>
</dbReference>
<dbReference type="InterPro" id="IPR050951">
    <property type="entry name" value="Retrovirus_Pol_polyprotein"/>
</dbReference>
<keyword evidence="5" id="KW-0479">Metal-binding</keyword>
<evidence type="ECO:0000256" key="1">
    <source>
        <dbReference type="ARBA" id="ARBA00022679"/>
    </source>
</evidence>
<accession>A0A0C2DJI2</accession>
<feature type="compositionally biased region" description="Basic and acidic residues" evidence="6">
    <location>
        <begin position="494"/>
        <end position="521"/>
    </location>
</feature>
<keyword evidence="3" id="KW-0540">Nuclease</keyword>
<feature type="region of interest" description="Disordered" evidence="6">
    <location>
        <begin position="484"/>
        <end position="540"/>
    </location>
</feature>
<dbReference type="Gene3D" id="4.10.60.10">
    <property type="entry name" value="Zinc finger, CCHC-type"/>
    <property type="match status" value="1"/>
</dbReference>
<proteinExistence type="predicted"/>
<keyword evidence="5" id="KW-0862">Zinc</keyword>
<dbReference type="Pfam" id="PF00098">
    <property type="entry name" value="zf-CCHC"/>
    <property type="match status" value="1"/>
</dbReference>
<dbReference type="SUPFAM" id="SSF57756">
    <property type="entry name" value="Retrovirus zinc finger-like domains"/>
    <property type="match status" value="1"/>
</dbReference>
<dbReference type="InterPro" id="IPR036875">
    <property type="entry name" value="Znf_CCHC_sf"/>
</dbReference>
<keyword evidence="4" id="KW-0378">Hydrolase</keyword>
<feature type="compositionally biased region" description="Polar residues" evidence="6">
    <location>
        <begin position="522"/>
        <end position="537"/>
    </location>
</feature>
<evidence type="ECO:0000256" key="3">
    <source>
        <dbReference type="ARBA" id="ARBA00022722"/>
    </source>
</evidence>
<gene>
    <name evidence="8" type="ORF">ANCDUO_07049</name>
</gene>
<dbReference type="PROSITE" id="PS50158">
    <property type="entry name" value="ZF_CCHC"/>
    <property type="match status" value="1"/>
</dbReference>
<dbReference type="PANTHER" id="PTHR37984">
    <property type="entry name" value="PROTEIN CBG26694"/>
    <property type="match status" value="1"/>
</dbReference>
<sequence>MSEATDNAEVQKSPADAAAEGTMKEKEVSTDYGMLEERIKELFKCIGQIRVVCEKEVSKAFRLGDARKEAVVGAVEEQTNVVSEKLNSILCEYLVGRERDKSPADSEVIEILREAELTTAEKLERCLDRKLHLQHVIQKLSEMCECTEGDLVEEVLDIKQRAEYFETKWREACEVSKQLQFQVDSLAVRVKKMGNPRKTRAILTSESTEGETDKEMDFTDGERCSGERKYRKFVGTNEGTTTLQDRPMPSKDYAVGWTPKHSWHMHKPSSRTAGPHQSDTGAFACGNERERSKREEEFTMKDFMLAATVPDVKPFFGRPTESFKRFLKSFLIKYPRTHWDDNRLVQLLESFLRKEALTIFETLPRRVKEGSFDELVRAMKERLDEGGNIASVKALATLRTMRMKENQTVSEFCYALERVASQAYPDEPREGVSLQMAEILYSQLSKWTGSYILAETIETSPRDRVYEQVKDAALRLERNLQRGETKFTQRRRQQGWDRKEEPKRLESTARMNNTREFRDKPSVNSQNEVPQKSTASTEGPKRCFHCGKLGHIARDCRSKTENVKPSTSTQKELTSFSTALESWLCTTVSEQRCAIEEFFGKRLVVPVTVMNMEVQALVGTGSETSIAPLNMFKRAKEQGVDIDAYVERVPKMAEVIIRDASGNKMEILDSIKLTIEAFGKSEKIPVYVSRALGDVLILGTNVLDRLGFKLTQGQAAKNLLESSCNQESVPAVVKTRTATAAFADNSGLSLFHECHGRQQSADEDFECTIQGKVFGDVVPDADNMVASLPITTIYSLARYISIYEQERDADRRNFLMRDKKYNFVTTAGVQKAYLFFKRHCLHTMRDLMRHDGSSLLMRFDGNYGLTIDQVNSLMNEGVQYAMSHRWSDDLVKRKKEKVILLLPCGFRYHKHVVNFGSMTTPEIYETLPDICAILKKLEEPHQIVFVGPTTNEIAPEGEWMKLTMAITNVARGAM</sequence>
<keyword evidence="9" id="KW-1185">Reference proteome</keyword>
<feature type="compositionally biased region" description="Polar residues" evidence="6">
    <location>
        <begin position="270"/>
        <end position="280"/>
    </location>
</feature>
<dbReference type="GO" id="GO:0005737">
    <property type="term" value="C:cytoplasm"/>
    <property type="evidence" value="ECO:0007669"/>
    <property type="project" value="UniProtKB-ARBA"/>
</dbReference>
<dbReference type="GO" id="GO:0019899">
    <property type="term" value="F:enzyme binding"/>
    <property type="evidence" value="ECO:0007669"/>
    <property type="project" value="UniProtKB-ARBA"/>
</dbReference>
<dbReference type="Gene3D" id="2.40.70.10">
    <property type="entry name" value="Acid Proteases"/>
    <property type="match status" value="1"/>
</dbReference>
<protein>
    <submittedName>
        <fullName evidence="8">Zinc knuckle</fullName>
    </submittedName>
</protein>